<gene>
    <name evidence="1" type="ORF">SULYE_1583</name>
</gene>
<dbReference type="EMBL" id="ABZS01000189">
    <property type="protein sequence ID" value="EEP59918.1"/>
    <property type="molecule type" value="Genomic_DNA"/>
</dbReference>
<keyword evidence="2" id="KW-1185">Reference proteome</keyword>
<protein>
    <submittedName>
        <fullName evidence="1">Uncharacterized protein</fullName>
    </submittedName>
</protein>
<organism evidence="1 2">
    <name type="scientific">Sulfurihydrogenibium yellowstonense SS-5</name>
    <dbReference type="NCBI Taxonomy" id="432331"/>
    <lineage>
        <taxon>Bacteria</taxon>
        <taxon>Pseudomonadati</taxon>
        <taxon>Aquificota</taxon>
        <taxon>Aquificia</taxon>
        <taxon>Aquificales</taxon>
        <taxon>Hydrogenothermaceae</taxon>
        <taxon>Sulfurihydrogenibium</taxon>
    </lineage>
</organism>
<accession>C4FLX9</accession>
<reference evidence="1 2" key="1">
    <citation type="submission" date="2009-04" db="EMBL/GenBank/DDBJ databases">
        <authorList>
            <person name="Reysenbach A.-L."/>
            <person name="Heidelberg J.F."/>
            <person name="Nelson W.C."/>
        </authorList>
    </citation>
    <scope>NUCLEOTIDE SEQUENCE [LARGE SCALE GENOMIC DNA]</scope>
    <source>
        <strain evidence="1 2">SS-5</strain>
    </source>
</reference>
<dbReference type="Proteomes" id="UP000005540">
    <property type="component" value="Unassembled WGS sequence"/>
</dbReference>
<evidence type="ECO:0000313" key="1">
    <source>
        <dbReference type="EMBL" id="EEP59918.1"/>
    </source>
</evidence>
<name>C4FLX9_9AQUI</name>
<sequence length="141" mass="16621">MKYFLDKDSKISPLLFQIGQSFVLFWTVKYKSVCIYIIENWHKFLISLTAPAVLFLQEQPPARILEVGHRLTSLFIKDSKLRDLKKLANTIQFINFSTNQFINGDCSKNPNCHYEQRKNLMVFLFKSKKRDPSAYSFSMIR</sequence>
<dbReference type="AlphaFoldDB" id="C4FLX9"/>
<evidence type="ECO:0000313" key="2">
    <source>
        <dbReference type="Proteomes" id="UP000005540"/>
    </source>
</evidence>
<proteinExistence type="predicted"/>
<comment type="caution">
    <text evidence="1">The sequence shown here is derived from an EMBL/GenBank/DDBJ whole genome shotgun (WGS) entry which is preliminary data.</text>
</comment>